<reference evidence="3 4" key="1">
    <citation type="submission" date="2017-05" db="EMBL/GenBank/DDBJ databases">
        <authorList>
            <person name="Song R."/>
            <person name="Chenine A.L."/>
            <person name="Ruprecht R.M."/>
        </authorList>
    </citation>
    <scope>NUCLEOTIDE SEQUENCE [LARGE SCALE GENOMIC DNA]</scope>
    <source>
        <strain evidence="3 4">PSBB019</strain>
    </source>
</reference>
<dbReference type="OrthoDB" id="5149157at2"/>
<evidence type="ECO:0000313" key="4">
    <source>
        <dbReference type="Proteomes" id="UP000196228"/>
    </source>
</evidence>
<proteinExistence type="predicted"/>
<dbReference type="RefSeq" id="WP_087472047.1">
    <property type="nucleotide sequence ID" value="NZ_CP021383.1"/>
</dbReference>
<keyword evidence="2" id="KW-0812">Transmembrane</keyword>
<sequence length="154" mass="15908">MSTTTYAPRLGTHRSGGGTADRSDGRRLLAGLVALTPSRASSGTVSGTFAATSPFTGLAPDGRRPRRLVTTTLVTLAWVPALALTLVAFVLVGVAAGAATVAVWAWRSVSPARAPRAGSGGTDAPQDELELTDAPDVRAPRRLLVRDRTLGYDA</sequence>
<gene>
    <name evidence="3" type="ORF">CBR64_18440</name>
</gene>
<accession>A0A1Y0HYL9</accession>
<dbReference type="Proteomes" id="UP000196228">
    <property type="component" value="Chromosome"/>
</dbReference>
<keyword evidence="2" id="KW-0472">Membrane</keyword>
<dbReference type="EMBL" id="CP021383">
    <property type="protein sequence ID" value="ARU53119.1"/>
    <property type="molecule type" value="Genomic_DNA"/>
</dbReference>
<feature type="transmembrane region" description="Helical" evidence="2">
    <location>
        <begin position="73"/>
        <end position="106"/>
    </location>
</feature>
<feature type="region of interest" description="Disordered" evidence="1">
    <location>
        <begin position="112"/>
        <end position="133"/>
    </location>
</feature>
<dbReference type="KEGG" id="cceu:CBR64_18440"/>
<organism evidence="3 4">
    <name type="scientific">Cellulosimicrobium cellulans</name>
    <name type="common">Arthrobacter luteus</name>
    <dbReference type="NCBI Taxonomy" id="1710"/>
    <lineage>
        <taxon>Bacteria</taxon>
        <taxon>Bacillati</taxon>
        <taxon>Actinomycetota</taxon>
        <taxon>Actinomycetes</taxon>
        <taxon>Micrococcales</taxon>
        <taxon>Promicromonosporaceae</taxon>
        <taxon>Cellulosimicrobium</taxon>
    </lineage>
</organism>
<evidence type="ECO:0000256" key="1">
    <source>
        <dbReference type="SAM" id="MobiDB-lite"/>
    </source>
</evidence>
<evidence type="ECO:0000313" key="3">
    <source>
        <dbReference type="EMBL" id="ARU53119.1"/>
    </source>
</evidence>
<keyword evidence="2" id="KW-1133">Transmembrane helix</keyword>
<name>A0A1Y0HYL9_CELCE</name>
<dbReference type="AlphaFoldDB" id="A0A1Y0HYL9"/>
<feature type="region of interest" description="Disordered" evidence="1">
    <location>
        <begin position="1"/>
        <end position="23"/>
    </location>
</feature>
<protein>
    <submittedName>
        <fullName evidence="3">Uncharacterized protein</fullName>
    </submittedName>
</protein>
<evidence type="ECO:0000256" key="2">
    <source>
        <dbReference type="SAM" id="Phobius"/>
    </source>
</evidence>